<feature type="transmembrane region" description="Helical" evidence="10">
    <location>
        <begin position="259"/>
        <end position="292"/>
    </location>
</feature>
<evidence type="ECO:0000256" key="1">
    <source>
        <dbReference type="ARBA" id="ARBA00004651"/>
    </source>
</evidence>
<comment type="subcellular location">
    <subcellularLocation>
        <location evidence="1">Cell membrane</location>
        <topology evidence="1">Multi-pass membrane protein</topology>
    </subcellularLocation>
</comment>
<proteinExistence type="predicted"/>
<evidence type="ECO:0000313" key="14">
    <source>
        <dbReference type="WBParaSite" id="ECPE_0000691201-mRNA-1"/>
    </source>
</evidence>
<evidence type="ECO:0000256" key="8">
    <source>
        <dbReference type="ARBA" id="ARBA00023180"/>
    </source>
</evidence>
<dbReference type="Proteomes" id="UP000272942">
    <property type="component" value="Unassembled WGS sequence"/>
</dbReference>
<keyword evidence="7" id="KW-0675">Receptor</keyword>
<accession>A0A183AIW3</accession>
<evidence type="ECO:0000256" key="5">
    <source>
        <dbReference type="ARBA" id="ARBA00023040"/>
    </source>
</evidence>
<feature type="domain" description="G-protein coupled receptors family 1 profile" evidence="11">
    <location>
        <begin position="57"/>
        <end position="328"/>
    </location>
</feature>
<feature type="transmembrane region" description="Helical" evidence="10">
    <location>
        <begin position="77"/>
        <end position="98"/>
    </location>
</feature>
<dbReference type="Pfam" id="PF00001">
    <property type="entry name" value="7tm_1"/>
    <property type="match status" value="1"/>
</dbReference>
<dbReference type="WBParaSite" id="ECPE_0000691201-mRNA-1">
    <property type="protein sequence ID" value="ECPE_0000691201-mRNA-1"/>
    <property type="gene ID" value="ECPE_0000691201"/>
</dbReference>
<feature type="transmembrane region" description="Helical" evidence="10">
    <location>
        <begin position="38"/>
        <end position="65"/>
    </location>
</feature>
<feature type="transmembrane region" description="Helical" evidence="10">
    <location>
        <begin position="129"/>
        <end position="147"/>
    </location>
</feature>
<keyword evidence="4 10" id="KW-1133">Transmembrane helix</keyword>
<keyword evidence="2" id="KW-1003">Cell membrane</keyword>
<feature type="transmembrane region" description="Helical" evidence="10">
    <location>
        <begin position="312"/>
        <end position="330"/>
    </location>
</feature>
<name>A0A183AIW3_9TREM</name>
<feature type="transmembrane region" description="Helical" evidence="10">
    <location>
        <begin position="168"/>
        <end position="191"/>
    </location>
</feature>
<evidence type="ECO:0000256" key="7">
    <source>
        <dbReference type="ARBA" id="ARBA00023170"/>
    </source>
</evidence>
<keyword evidence="6 10" id="KW-0472">Membrane</keyword>
<evidence type="ECO:0000259" key="11">
    <source>
        <dbReference type="PROSITE" id="PS50262"/>
    </source>
</evidence>
<keyword evidence="3 10" id="KW-0812">Transmembrane</keyword>
<dbReference type="Gene3D" id="1.20.1070.10">
    <property type="entry name" value="Rhodopsin 7-helix transmembrane proteins"/>
    <property type="match status" value="1"/>
</dbReference>
<dbReference type="GO" id="GO:0005886">
    <property type="term" value="C:plasma membrane"/>
    <property type="evidence" value="ECO:0007669"/>
    <property type="project" value="UniProtKB-SubCell"/>
</dbReference>
<reference evidence="12 13" key="2">
    <citation type="submission" date="2018-11" db="EMBL/GenBank/DDBJ databases">
        <authorList>
            <consortium name="Pathogen Informatics"/>
        </authorList>
    </citation>
    <scope>NUCLEOTIDE SEQUENCE [LARGE SCALE GENOMIC DNA]</scope>
    <source>
        <strain evidence="12 13">Egypt</strain>
    </source>
</reference>
<evidence type="ECO:0000256" key="9">
    <source>
        <dbReference type="ARBA" id="ARBA00023224"/>
    </source>
</evidence>
<feature type="transmembrane region" description="Helical" evidence="10">
    <location>
        <begin position="211"/>
        <end position="238"/>
    </location>
</feature>
<protein>
    <submittedName>
        <fullName evidence="14">G_PROTEIN_RECEP_F1_2 domain-containing protein</fullName>
    </submittedName>
</protein>
<evidence type="ECO:0000256" key="10">
    <source>
        <dbReference type="SAM" id="Phobius"/>
    </source>
</evidence>
<evidence type="ECO:0000313" key="12">
    <source>
        <dbReference type="EMBL" id="VDP79631.1"/>
    </source>
</evidence>
<evidence type="ECO:0000256" key="3">
    <source>
        <dbReference type="ARBA" id="ARBA00022692"/>
    </source>
</evidence>
<dbReference type="PANTHER" id="PTHR24246">
    <property type="entry name" value="OLFACTORY RECEPTOR AND ADENOSINE RECEPTOR"/>
    <property type="match status" value="1"/>
</dbReference>
<dbReference type="SUPFAM" id="SSF81321">
    <property type="entry name" value="Family A G protein-coupled receptor-like"/>
    <property type="match status" value="1"/>
</dbReference>
<evidence type="ECO:0000256" key="2">
    <source>
        <dbReference type="ARBA" id="ARBA00022475"/>
    </source>
</evidence>
<keyword evidence="5" id="KW-0297">G-protein coupled receptor</keyword>
<dbReference type="InterPro" id="IPR000276">
    <property type="entry name" value="GPCR_Rhodpsn"/>
</dbReference>
<reference evidence="14" key="1">
    <citation type="submission" date="2016-06" db="UniProtKB">
        <authorList>
            <consortium name="WormBaseParasite"/>
        </authorList>
    </citation>
    <scope>IDENTIFICATION</scope>
</reference>
<keyword evidence="9" id="KW-0807">Transducer</keyword>
<dbReference type="GO" id="GO:0004930">
    <property type="term" value="F:G protein-coupled receptor activity"/>
    <property type="evidence" value="ECO:0007669"/>
    <property type="project" value="UniProtKB-KW"/>
</dbReference>
<sequence length="369" mass="41775">MALNHTFIDTPYDLLIDCAHVRDGYPNASLALCVISSILGALCAYFLPLVCTCGLFGNILTTVLFLRALRRPTRQMIYLACLASADATTQFLFGWLWLFPAKGLPFATNGRVYFFLWEQSTALCQFHRFAYSFTSTLSANILLLAALDRYFSINWPLKFVSVPLIYAWYAIGVVVLLSALMMLPFAVLTQWKITSGKLTCWIDSDQYFLQAYHVLFSNACLVQPMCTGLLNILFLIRIRRMLRPGSSSDAQDSIEQREYSATITLLILSAVTLSTAFPQSIAYLVAFFLYLASPHHSLSRVPVRLAFNIADIAWNVIFIQTTCNIVIYFSRIKRFRRIIINSLLCRKTGLNRPSKNLTSANYCTDTRQD</sequence>
<keyword evidence="13" id="KW-1185">Reference proteome</keyword>
<gene>
    <name evidence="12" type="ORF">ECPE_LOCUS6898</name>
</gene>
<dbReference type="PANTHER" id="PTHR24246:SF27">
    <property type="entry name" value="ADENOSINE RECEPTOR, ISOFORM A"/>
    <property type="match status" value="1"/>
</dbReference>
<evidence type="ECO:0000256" key="4">
    <source>
        <dbReference type="ARBA" id="ARBA00022989"/>
    </source>
</evidence>
<evidence type="ECO:0000256" key="6">
    <source>
        <dbReference type="ARBA" id="ARBA00023136"/>
    </source>
</evidence>
<dbReference type="EMBL" id="UZAN01043939">
    <property type="protein sequence ID" value="VDP79631.1"/>
    <property type="molecule type" value="Genomic_DNA"/>
</dbReference>
<dbReference type="OrthoDB" id="6240264at2759"/>
<dbReference type="PROSITE" id="PS50262">
    <property type="entry name" value="G_PROTEIN_RECEP_F1_2"/>
    <property type="match status" value="1"/>
</dbReference>
<dbReference type="CDD" id="cd00637">
    <property type="entry name" value="7tm_classA_rhodopsin-like"/>
    <property type="match status" value="1"/>
</dbReference>
<dbReference type="InterPro" id="IPR017452">
    <property type="entry name" value="GPCR_Rhodpsn_7TM"/>
</dbReference>
<keyword evidence="8" id="KW-0325">Glycoprotein</keyword>
<evidence type="ECO:0000313" key="13">
    <source>
        <dbReference type="Proteomes" id="UP000272942"/>
    </source>
</evidence>
<dbReference type="AlphaFoldDB" id="A0A183AIW3"/>
<organism evidence="14">
    <name type="scientific">Echinostoma caproni</name>
    <dbReference type="NCBI Taxonomy" id="27848"/>
    <lineage>
        <taxon>Eukaryota</taxon>
        <taxon>Metazoa</taxon>
        <taxon>Spiralia</taxon>
        <taxon>Lophotrochozoa</taxon>
        <taxon>Platyhelminthes</taxon>
        <taxon>Trematoda</taxon>
        <taxon>Digenea</taxon>
        <taxon>Plagiorchiida</taxon>
        <taxon>Echinostomata</taxon>
        <taxon>Echinostomatoidea</taxon>
        <taxon>Echinostomatidae</taxon>
        <taxon>Echinostoma</taxon>
    </lineage>
</organism>